<dbReference type="InterPro" id="IPR029018">
    <property type="entry name" value="Hex-like_dom2"/>
</dbReference>
<dbReference type="Proteomes" id="UP000264002">
    <property type="component" value="Unassembled WGS sequence"/>
</dbReference>
<dbReference type="SUPFAM" id="SSF51445">
    <property type="entry name" value="(Trans)glycosidases"/>
    <property type="match status" value="1"/>
</dbReference>
<feature type="active site" description="Proton donor" evidence="6">
    <location>
        <position position="282"/>
    </location>
</feature>
<reference evidence="9 10" key="2">
    <citation type="submission" date="2018-09" db="EMBL/GenBank/DDBJ databases">
        <title>Genome of Sphaerochaeta halotolerans strain 4-11.</title>
        <authorList>
            <person name="Nazina T.N."/>
            <person name="Sokolova D.S."/>
        </authorList>
    </citation>
    <scope>NUCLEOTIDE SEQUENCE [LARGE SCALE GENOMIC DNA]</scope>
    <source>
        <strain evidence="9 10">4-11</strain>
    </source>
</reference>
<dbReference type="GO" id="GO:0005975">
    <property type="term" value="P:carbohydrate metabolic process"/>
    <property type="evidence" value="ECO:0007669"/>
    <property type="project" value="InterPro"/>
</dbReference>
<feature type="domain" description="Beta-hexosaminidase bacterial type N-terminal" evidence="8">
    <location>
        <begin position="15"/>
        <end position="125"/>
    </location>
</feature>
<gene>
    <name evidence="9" type="ORF">DYP60_03715</name>
</gene>
<keyword evidence="4" id="KW-0378">Hydrolase</keyword>
<comment type="catalytic activity">
    <reaction evidence="1">
        <text>Hydrolysis of terminal non-reducing N-acetyl-D-hexosamine residues in N-acetyl-beta-D-hexosaminides.</text>
        <dbReference type="EC" id="3.2.1.52"/>
    </reaction>
</comment>
<dbReference type="EMBL" id="QUWK01000003">
    <property type="protein sequence ID" value="RFU95593.1"/>
    <property type="molecule type" value="Genomic_DNA"/>
</dbReference>
<dbReference type="InterPro" id="IPR015882">
    <property type="entry name" value="HEX_bac_N"/>
</dbReference>
<dbReference type="GO" id="GO:0004563">
    <property type="term" value="F:beta-N-acetylhexosaminidase activity"/>
    <property type="evidence" value="ECO:0007669"/>
    <property type="project" value="UniProtKB-EC"/>
</dbReference>
<keyword evidence="10" id="KW-1185">Reference proteome</keyword>
<protein>
    <recommendedName>
        <fullName evidence="3">beta-N-acetylhexosaminidase</fullName>
        <ecNumber evidence="3">3.2.1.52</ecNumber>
    </recommendedName>
</protein>
<dbReference type="GO" id="GO:0030203">
    <property type="term" value="P:glycosaminoglycan metabolic process"/>
    <property type="evidence" value="ECO:0007669"/>
    <property type="project" value="TreeGrafter"/>
</dbReference>
<dbReference type="InterPro" id="IPR025705">
    <property type="entry name" value="Beta_hexosaminidase_sua/sub"/>
</dbReference>
<evidence type="ECO:0000256" key="2">
    <source>
        <dbReference type="ARBA" id="ARBA00006285"/>
    </source>
</evidence>
<reference evidence="10" key="1">
    <citation type="submission" date="2018-08" db="EMBL/GenBank/DDBJ databases">
        <authorList>
            <person name="Grouzdev D.S."/>
            <person name="Krutkina M.S."/>
        </authorList>
    </citation>
    <scope>NUCLEOTIDE SEQUENCE [LARGE SCALE GENOMIC DNA]</scope>
    <source>
        <strain evidence="10">4-11</strain>
    </source>
</reference>
<dbReference type="Pfam" id="PF00728">
    <property type="entry name" value="Glyco_hydro_20"/>
    <property type="match status" value="1"/>
</dbReference>
<evidence type="ECO:0000259" key="7">
    <source>
        <dbReference type="Pfam" id="PF00728"/>
    </source>
</evidence>
<dbReference type="InterPro" id="IPR017853">
    <property type="entry name" value="GH"/>
</dbReference>
<dbReference type="AlphaFoldDB" id="A0A372MJH7"/>
<dbReference type="EC" id="3.2.1.52" evidence="3"/>
<dbReference type="Pfam" id="PF02838">
    <property type="entry name" value="Glyco_hydro_20b"/>
    <property type="match status" value="1"/>
</dbReference>
<proteinExistence type="inferred from homology"/>
<accession>A0A372MJH7</accession>
<evidence type="ECO:0000256" key="4">
    <source>
        <dbReference type="ARBA" id="ARBA00022801"/>
    </source>
</evidence>
<dbReference type="GO" id="GO:0016020">
    <property type="term" value="C:membrane"/>
    <property type="evidence" value="ECO:0007669"/>
    <property type="project" value="TreeGrafter"/>
</dbReference>
<keyword evidence="5" id="KW-0326">Glycosidase</keyword>
<dbReference type="SUPFAM" id="SSF55545">
    <property type="entry name" value="beta-N-acetylhexosaminidase-like domain"/>
    <property type="match status" value="1"/>
</dbReference>
<dbReference type="InterPro" id="IPR015883">
    <property type="entry name" value="Glyco_hydro_20_cat"/>
</dbReference>
<comment type="similarity">
    <text evidence="2">Belongs to the glycosyl hydrolase 20 family.</text>
</comment>
<evidence type="ECO:0000256" key="3">
    <source>
        <dbReference type="ARBA" id="ARBA00012663"/>
    </source>
</evidence>
<evidence type="ECO:0000313" key="10">
    <source>
        <dbReference type="Proteomes" id="UP000264002"/>
    </source>
</evidence>
<feature type="domain" description="Glycoside hydrolase family 20 catalytic" evidence="7">
    <location>
        <begin position="129"/>
        <end position="439"/>
    </location>
</feature>
<dbReference type="Gene3D" id="3.20.20.80">
    <property type="entry name" value="Glycosidases"/>
    <property type="match status" value="1"/>
</dbReference>
<name>A0A372MJH7_9SPIR</name>
<dbReference type="RefSeq" id="WP_117329541.1">
    <property type="nucleotide sequence ID" value="NZ_QUWK01000003.1"/>
</dbReference>
<evidence type="ECO:0000259" key="8">
    <source>
        <dbReference type="Pfam" id="PF02838"/>
    </source>
</evidence>
<dbReference type="Gene3D" id="3.30.379.10">
    <property type="entry name" value="Chitobiase/beta-hexosaminidase domain 2-like"/>
    <property type="match status" value="1"/>
</dbReference>
<evidence type="ECO:0000256" key="1">
    <source>
        <dbReference type="ARBA" id="ARBA00001231"/>
    </source>
</evidence>
<evidence type="ECO:0000313" key="9">
    <source>
        <dbReference type="EMBL" id="RFU95593.1"/>
    </source>
</evidence>
<sequence>MNHQKSFLPYPSNGIRLLKGSFIFPEVLTIAFQDSCFPERAPFFQEYIRGALGMEVVLGDESNNPVLLVNEKNDVLDEEGYLLEVTPVGCTLASGSWRGIFTGLQTYIQLAKSNKTLQCCKISDYPALSWRGLMLDVARSFCPLEELLGIIDTMALYKLNVLHWHVSDDQGWRFPVDGYPALLSEKHGYYSKEEISYVVSYAENRNIMVVPEVDMPGHMIAALSAYPNLSCTGGPFTIPTGEGIFRDILCVGKSETIVFAKKVVDTLCLLFPSPYIHLGGDEIPLDRWETCPDCQHRMQELGCRDEKALLGWFCNEIASYAREKGKSTILWSDYVDASYDSTIITQVWNPLLGKHRRTHSDRQVIKSDYFHSYLDMSYALVPLSRVYRYGKTVQKDTKRNKKVVGAELLLWTEYLDTREKREAHLYPRLLAGAESFWTKDPLLRYSRFKRSLEHVMKQVLGKQSGLPEPSSWDPLLLVQCKERRARRKRVNRNSKEAGITL</sequence>
<dbReference type="PRINTS" id="PR00738">
    <property type="entry name" value="GLHYDRLASE20"/>
</dbReference>
<organism evidence="9 10">
    <name type="scientific">Sphaerochaeta halotolerans</name>
    <dbReference type="NCBI Taxonomy" id="2293840"/>
    <lineage>
        <taxon>Bacteria</taxon>
        <taxon>Pseudomonadati</taxon>
        <taxon>Spirochaetota</taxon>
        <taxon>Spirochaetia</taxon>
        <taxon>Spirochaetales</taxon>
        <taxon>Sphaerochaetaceae</taxon>
        <taxon>Sphaerochaeta</taxon>
    </lineage>
</organism>
<dbReference type="PANTHER" id="PTHR22600:SF57">
    <property type="entry name" value="BETA-N-ACETYLHEXOSAMINIDASE"/>
    <property type="match status" value="1"/>
</dbReference>
<comment type="caution">
    <text evidence="9">The sequence shown here is derived from an EMBL/GenBank/DDBJ whole genome shotgun (WGS) entry which is preliminary data.</text>
</comment>
<dbReference type="PANTHER" id="PTHR22600">
    <property type="entry name" value="BETA-HEXOSAMINIDASE"/>
    <property type="match status" value="1"/>
</dbReference>
<evidence type="ECO:0000256" key="5">
    <source>
        <dbReference type="ARBA" id="ARBA00023295"/>
    </source>
</evidence>
<evidence type="ECO:0000256" key="6">
    <source>
        <dbReference type="PIRSR" id="PIRSR625705-1"/>
    </source>
</evidence>